<dbReference type="Gene3D" id="3.10.620.30">
    <property type="match status" value="1"/>
</dbReference>
<reference evidence="6 7" key="1">
    <citation type="submission" date="2019-06" db="EMBL/GenBank/DDBJ databases">
        <title>Genomic Encyclopedia of Type Strains, Phase IV (KMG-V): Genome sequencing to study the core and pangenomes of soil and plant-associated prokaryotes.</title>
        <authorList>
            <person name="Whitman W."/>
        </authorList>
    </citation>
    <scope>NUCLEOTIDE SEQUENCE [LARGE SCALE GENOMIC DNA]</scope>
    <source>
        <strain evidence="6 7">BR 11865</strain>
    </source>
</reference>
<keyword evidence="4" id="KW-0732">Signal</keyword>
<sequence length="1091" mass="118286">MRGCLAGAVLAWCLGGGFNYALAADKPVVAPPESWVKLVTAPVALAGGSASAAIQVLLTDWQLNQAAAGLSVYNHSVLRAQTPQGLGALGSLQLSWNPNTDVLTLHQYQIRRGDQVIDLLPASQPFTILRRERNLEAATLDGTLTVTLQPPGLQVGDVLETAYTLTRNDPVLQGQVGELFTELWIAPAARVHVRATWPRSQPLRWRATDGLDKPKTAPGELSLDMRDVAELHGPEGAPARYFNFRQLEFSSYASWAELSAQMAALFAEASVLAPDSPLNAEVARIRAVSGEPKVRAGLALALVEDQVRYLFLGMNNGALVPAAADLTWTRRFGDCKGKTALLLALLHALDIPAEPALVSTAAGDGMDARLPMPGLFDHVLVRAHIDGHDYWLDGTREGDAGRDLDRLPVPYFHWALPLLPEDGALVPLVPPALDEPSELTTLTIDASAGITMPVHVHGEKLLTGDGALEVKRGLDNLSAEARDRALRNFWTKHYPTLQPKTVGDHFDVATGRQTLVVDGEQTLEWKRLAATTAQYLQLPDGELGWKADAKRQPGPHQDAPYAVSFPYYERTRKTVILPSEALGATVHGSAVDKTVMEMAFHRDLKVERNIMILDVSTRALKPEYVGSTVDADTAAAEIRSLSEEAVYLMTPLNYRGTAKEQELFLAKVPQTPEGLVGRADILFQRGDKAGALADVEKAITLRPDWAPAYGVRGYIRMEMGDAKAAQADFDKALILDPACQQAMNGNAQLALNQGRNDDTILLTTRMLQLWPTDFYALGQRMQAYYRLQKPDQAFADATELKRLDPNRLDAYQVRANVLRQRGEMDAMLAEGEAAIAARPNDAEAYALKGVALEILGRKDEAVAVYDRALALKPTAPVYAQRARARPASDQKGKVADLTAALALDPNRSDYLTALGMAQARLGDNVAAEATFNRALSLASDKAQGYALINRGRFYADIHRDQQAREDFAKARDKVAGQAAGLNSLCWEQATAGFALDTALADCDAALKLQPTSSSIQDSRAFVLLRLGRYDEAIAQYDEALKDRATSGASLYGRGLAKLRKGMAQEGQADLTAARANAAGIDDTFKDYGVIP</sequence>
<evidence type="ECO:0000256" key="1">
    <source>
        <dbReference type="ARBA" id="ARBA00022737"/>
    </source>
</evidence>
<organism evidence="6 7">
    <name type="scientific">Nitrospirillum amazonense</name>
    <dbReference type="NCBI Taxonomy" id="28077"/>
    <lineage>
        <taxon>Bacteria</taxon>
        <taxon>Pseudomonadati</taxon>
        <taxon>Pseudomonadota</taxon>
        <taxon>Alphaproteobacteria</taxon>
        <taxon>Rhodospirillales</taxon>
        <taxon>Azospirillaceae</taxon>
        <taxon>Nitrospirillum</taxon>
    </lineage>
</organism>
<dbReference type="Pfam" id="PF12969">
    <property type="entry name" value="DUF3857"/>
    <property type="match status" value="1"/>
</dbReference>
<name>A0A560G1N3_9PROT</name>
<dbReference type="Gene3D" id="2.60.40.3140">
    <property type="match status" value="1"/>
</dbReference>
<dbReference type="AlphaFoldDB" id="A0A560G1N3"/>
<comment type="caution">
    <text evidence="6">The sequence shown here is derived from an EMBL/GenBank/DDBJ whole genome shotgun (WGS) entry which is preliminary data.</text>
</comment>
<proteinExistence type="predicted"/>
<evidence type="ECO:0000256" key="4">
    <source>
        <dbReference type="SAM" id="SignalP"/>
    </source>
</evidence>
<dbReference type="SMART" id="SM00028">
    <property type="entry name" value="TPR"/>
    <property type="match status" value="8"/>
</dbReference>
<dbReference type="InterPro" id="IPR011990">
    <property type="entry name" value="TPR-like_helical_dom_sf"/>
</dbReference>
<accession>A0A560G1N3</accession>
<protein>
    <submittedName>
        <fullName evidence="6">Tetratricopeptide (TPR) repeat protein</fullName>
    </submittedName>
</protein>
<gene>
    <name evidence="6" type="ORF">FBZ88_106281</name>
</gene>
<dbReference type="PANTHER" id="PTHR44858">
    <property type="entry name" value="TETRATRICOPEPTIDE REPEAT PROTEIN 6"/>
    <property type="match status" value="1"/>
</dbReference>
<keyword evidence="1" id="KW-0677">Repeat</keyword>
<feature type="signal peptide" evidence="4">
    <location>
        <begin position="1"/>
        <end position="23"/>
    </location>
</feature>
<keyword evidence="7" id="KW-1185">Reference proteome</keyword>
<dbReference type="SUPFAM" id="SSF48452">
    <property type="entry name" value="TPR-like"/>
    <property type="match status" value="2"/>
</dbReference>
<feature type="repeat" description="TPR" evidence="3">
    <location>
        <begin position="706"/>
        <end position="739"/>
    </location>
</feature>
<evidence type="ECO:0000259" key="5">
    <source>
        <dbReference type="Pfam" id="PF12969"/>
    </source>
</evidence>
<dbReference type="InterPro" id="IPR050498">
    <property type="entry name" value="Ycf3"/>
</dbReference>
<evidence type="ECO:0000313" key="6">
    <source>
        <dbReference type="EMBL" id="TWB27816.1"/>
    </source>
</evidence>
<dbReference type="InterPro" id="IPR024618">
    <property type="entry name" value="DUF3857"/>
</dbReference>
<keyword evidence="2 3" id="KW-0802">TPR repeat</keyword>
<dbReference type="GO" id="GO:0046813">
    <property type="term" value="P:receptor-mediated virion attachment to host cell"/>
    <property type="evidence" value="ECO:0007669"/>
    <property type="project" value="TreeGrafter"/>
</dbReference>
<evidence type="ECO:0000256" key="3">
    <source>
        <dbReference type="PROSITE-ProRule" id="PRU00339"/>
    </source>
</evidence>
<dbReference type="Gene3D" id="1.25.40.10">
    <property type="entry name" value="Tetratricopeptide repeat domain"/>
    <property type="match status" value="5"/>
</dbReference>
<dbReference type="GO" id="GO:0009279">
    <property type="term" value="C:cell outer membrane"/>
    <property type="evidence" value="ECO:0007669"/>
    <property type="project" value="TreeGrafter"/>
</dbReference>
<feature type="domain" description="DUF3857" evidence="5">
    <location>
        <begin position="71"/>
        <end position="216"/>
    </location>
</feature>
<feature type="chain" id="PRO_5022047881" evidence="4">
    <location>
        <begin position="24"/>
        <end position="1091"/>
    </location>
</feature>
<dbReference type="PANTHER" id="PTHR44858:SF1">
    <property type="entry name" value="UDP-N-ACETYLGLUCOSAMINE--PEPTIDE N-ACETYLGLUCOSAMINYLTRANSFERASE SPINDLY-RELATED"/>
    <property type="match status" value="1"/>
</dbReference>
<dbReference type="Proteomes" id="UP000316545">
    <property type="component" value="Unassembled WGS sequence"/>
</dbReference>
<dbReference type="EMBL" id="VITO01000006">
    <property type="protein sequence ID" value="TWB27816.1"/>
    <property type="molecule type" value="Genomic_DNA"/>
</dbReference>
<dbReference type="Pfam" id="PF13432">
    <property type="entry name" value="TPR_16"/>
    <property type="match status" value="3"/>
</dbReference>
<feature type="repeat" description="TPR" evidence="3">
    <location>
        <begin position="842"/>
        <end position="875"/>
    </location>
</feature>
<evidence type="ECO:0000313" key="7">
    <source>
        <dbReference type="Proteomes" id="UP000316545"/>
    </source>
</evidence>
<evidence type="ECO:0000256" key="2">
    <source>
        <dbReference type="ARBA" id="ARBA00022803"/>
    </source>
</evidence>
<dbReference type="InterPro" id="IPR019734">
    <property type="entry name" value="TPR_rpt"/>
</dbReference>
<dbReference type="PROSITE" id="PS50005">
    <property type="entry name" value="TPR"/>
    <property type="match status" value="2"/>
</dbReference>